<feature type="compositionally biased region" description="Basic and acidic residues" evidence="7">
    <location>
        <begin position="529"/>
        <end position="548"/>
    </location>
</feature>
<evidence type="ECO:0000256" key="6">
    <source>
        <dbReference type="ARBA" id="ARBA00023136"/>
    </source>
</evidence>
<evidence type="ECO:0000259" key="11">
    <source>
        <dbReference type="Pfam" id="PF21902"/>
    </source>
</evidence>
<dbReference type="GO" id="GO:0042147">
    <property type="term" value="P:retrograde transport, endosome to Golgi"/>
    <property type="evidence" value="ECO:0007669"/>
    <property type="project" value="TreeGrafter"/>
</dbReference>
<feature type="transmembrane region" description="Helical" evidence="8">
    <location>
        <begin position="187"/>
        <end position="209"/>
    </location>
</feature>
<dbReference type="EMBL" id="KV454547">
    <property type="protein sequence ID" value="ODV64711.1"/>
    <property type="molecule type" value="Genomic_DNA"/>
</dbReference>
<dbReference type="Pfam" id="PF06814">
    <property type="entry name" value="GOST_TM"/>
    <property type="match status" value="1"/>
</dbReference>
<evidence type="ECO:0000256" key="4">
    <source>
        <dbReference type="ARBA" id="ARBA00022729"/>
    </source>
</evidence>
<feature type="transmembrane region" description="Helical" evidence="8">
    <location>
        <begin position="262"/>
        <end position="290"/>
    </location>
</feature>
<dbReference type="InterPro" id="IPR009637">
    <property type="entry name" value="GPR107/GPR108-like"/>
</dbReference>
<dbReference type="AlphaFoldDB" id="A0A1E4RBS3"/>
<dbReference type="PANTHER" id="PTHR21229:SF1">
    <property type="entry name" value="GH17801P"/>
    <property type="match status" value="1"/>
</dbReference>
<sequence>MNWLAVLFLLCTSVLANKVLFDETMNSQVCGGMYAKHDWGGSLKPHIGLRLNQFGKDHYDSNNKDAQGSEDVLVSYVIFEYKDIDNLGADVGGGRKKYICDSYAIDTLKICDKKQEGNFIINADVTNSTIMTSHINKLGPVNLDYSVNKTGYYCVSTFNKNKAMKYKGVVNFQNAFGQLSASEIPKLPAYGILTLCYAIALALYGFQFFKKRNEHQILPLQRYLLAMLGFLTFDTLVVWSYFDLVNRTKNPLSGFVTFYMVFLSMLNAGKITFCFFLLLCIALGYGVVVLKLSKKIMFRCKILAGVHFLASFFYLLATYYSSNNSVVTSNSNAEDDPEFNEIKGLIPLIPISITLTIYYVATLVSIKKTTANLHKQRQIIKLQLYENLFRIIFLSVLLTFGGLILSSFIYLSMSSTQMIEEHWKGSYFIFEFWPSVVFFAVFMGVSWLWRPTETSYMLAISQQVATDDNIDENGTQNAGQGYHEGHEFELDDLSLLSHSDNDLENGRNNNDDDSFELGHNSSNTTRNDAPPKYEETDLHKKSTSHESDLQPTGSNTLFELGDDDNDPNKSDDRLRESK</sequence>
<accession>A0A1E4RBS3</accession>
<evidence type="ECO:0000256" key="2">
    <source>
        <dbReference type="ARBA" id="ARBA00007883"/>
    </source>
</evidence>
<dbReference type="Pfam" id="PF21902">
    <property type="entry name" value="PTM1-like_N"/>
    <property type="match status" value="1"/>
</dbReference>
<dbReference type="GeneID" id="30993979"/>
<protein>
    <recommendedName>
        <fullName evidence="14">Membrane protein PTM1</fullName>
    </recommendedName>
</protein>
<feature type="region of interest" description="Disordered" evidence="7">
    <location>
        <begin position="499"/>
        <end position="578"/>
    </location>
</feature>
<gene>
    <name evidence="12" type="ORF">HYPBUDRAFT_130631</name>
</gene>
<evidence type="ECO:0000259" key="10">
    <source>
        <dbReference type="Pfam" id="PF06814"/>
    </source>
</evidence>
<dbReference type="GO" id="GO:0005794">
    <property type="term" value="C:Golgi apparatus"/>
    <property type="evidence" value="ECO:0007669"/>
    <property type="project" value="TreeGrafter"/>
</dbReference>
<comment type="subcellular location">
    <subcellularLocation>
        <location evidence="1">Membrane</location>
        <topology evidence="1">Multi-pass membrane protein</topology>
    </subcellularLocation>
</comment>
<evidence type="ECO:0000313" key="13">
    <source>
        <dbReference type="Proteomes" id="UP000095085"/>
    </source>
</evidence>
<feature type="compositionally biased region" description="Basic and acidic residues" evidence="7">
    <location>
        <begin position="566"/>
        <end position="578"/>
    </location>
</feature>
<keyword evidence="5 8" id="KW-1133">Transmembrane helix</keyword>
<feature type="transmembrane region" description="Helical" evidence="8">
    <location>
        <begin position="387"/>
        <end position="412"/>
    </location>
</feature>
<evidence type="ECO:0000256" key="1">
    <source>
        <dbReference type="ARBA" id="ARBA00004141"/>
    </source>
</evidence>
<dbReference type="InterPro" id="IPR053937">
    <property type="entry name" value="GOST_TM"/>
</dbReference>
<dbReference type="RefSeq" id="XP_020073778.1">
    <property type="nucleotide sequence ID" value="XM_020219429.1"/>
</dbReference>
<reference evidence="13" key="1">
    <citation type="submission" date="2016-05" db="EMBL/GenBank/DDBJ databases">
        <title>Comparative genomics of biotechnologically important yeasts.</title>
        <authorList>
            <consortium name="DOE Joint Genome Institute"/>
            <person name="Riley R."/>
            <person name="Haridas S."/>
            <person name="Wolfe K.H."/>
            <person name="Lopes M.R."/>
            <person name="Hittinger C.T."/>
            <person name="Goker M."/>
            <person name="Salamov A."/>
            <person name="Wisecaver J."/>
            <person name="Long T.M."/>
            <person name="Aerts A.L."/>
            <person name="Barry K."/>
            <person name="Choi C."/>
            <person name="Clum A."/>
            <person name="Coughlan A.Y."/>
            <person name="Deshpande S."/>
            <person name="Douglass A.P."/>
            <person name="Hanson S.J."/>
            <person name="Klenk H.-P."/>
            <person name="Labutti K."/>
            <person name="Lapidus A."/>
            <person name="Lindquist E."/>
            <person name="Lipzen A."/>
            <person name="Meier-Kolthoff J.P."/>
            <person name="Ohm R.A."/>
            <person name="Otillar R.P."/>
            <person name="Pangilinan J."/>
            <person name="Peng Y."/>
            <person name="Rokas A."/>
            <person name="Rosa C.A."/>
            <person name="Scheuner C."/>
            <person name="Sibirny A.A."/>
            <person name="Slot J.C."/>
            <person name="Stielow J.B."/>
            <person name="Sun H."/>
            <person name="Kurtzman C.P."/>
            <person name="Blackwell M."/>
            <person name="Grigoriev I.V."/>
            <person name="Jeffries T.W."/>
        </authorList>
    </citation>
    <scope>NUCLEOTIDE SEQUENCE [LARGE SCALE GENOMIC DNA]</scope>
    <source>
        <strain evidence="13">NRRL Y-1933</strain>
    </source>
</reference>
<feature type="transmembrane region" description="Helical" evidence="8">
    <location>
        <begin position="342"/>
        <end position="366"/>
    </location>
</feature>
<feature type="transmembrane region" description="Helical" evidence="8">
    <location>
        <begin position="302"/>
        <end position="322"/>
    </location>
</feature>
<evidence type="ECO:0000256" key="9">
    <source>
        <dbReference type="SAM" id="SignalP"/>
    </source>
</evidence>
<evidence type="ECO:0000256" key="3">
    <source>
        <dbReference type="ARBA" id="ARBA00022692"/>
    </source>
</evidence>
<dbReference type="STRING" id="984485.A0A1E4RBS3"/>
<evidence type="ECO:0000313" key="12">
    <source>
        <dbReference type="EMBL" id="ODV64711.1"/>
    </source>
</evidence>
<keyword evidence="4 9" id="KW-0732">Signal</keyword>
<feature type="domain" description="GOST seven transmembrane" evidence="10">
    <location>
        <begin position="185"/>
        <end position="455"/>
    </location>
</feature>
<feature type="domain" description="PTM1-like N-terminal" evidence="11">
    <location>
        <begin position="26"/>
        <end position="174"/>
    </location>
</feature>
<keyword evidence="13" id="KW-1185">Reference proteome</keyword>
<name>A0A1E4RBS3_9ASCO</name>
<dbReference type="GO" id="GO:0005829">
    <property type="term" value="C:cytosol"/>
    <property type="evidence" value="ECO:0007669"/>
    <property type="project" value="GOC"/>
</dbReference>
<dbReference type="GO" id="GO:0016020">
    <property type="term" value="C:membrane"/>
    <property type="evidence" value="ECO:0007669"/>
    <property type="project" value="UniProtKB-SubCell"/>
</dbReference>
<keyword evidence="6 8" id="KW-0472">Membrane</keyword>
<evidence type="ECO:0000256" key="7">
    <source>
        <dbReference type="SAM" id="MobiDB-lite"/>
    </source>
</evidence>
<feature type="transmembrane region" description="Helical" evidence="8">
    <location>
        <begin position="432"/>
        <end position="449"/>
    </location>
</feature>
<evidence type="ECO:0008006" key="14">
    <source>
        <dbReference type="Google" id="ProtNLM"/>
    </source>
</evidence>
<feature type="chain" id="PRO_5009162191" description="Membrane protein PTM1" evidence="9">
    <location>
        <begin position="17"/>
        <end position="578"/>
    </location>
</feature>
<dbReference type="PANTHER" id="PTHR21229">
    <property type="entry name" value="LUNG SEVEN TRANSMEMBRANE RECEPTOR"/>
    <property type="match status" value="1"/>
</dbReference>
<keyword evidence="3 8" id="KW-0812">Transmembrane</keyword>
<dbReference type="OrthoDB" id="19932at2759"/>
<comment type="similarity">
    <text evidence="2">Belongs to the LU7TM family.</text>
</comment>
<dbReference type="Proteomes" id="UP000095085">
    <property type="component" value="Unassembled WGS sequence"/>
</dbReference>
<organism evidence="12 13">
    <name type="scientific">Hyphopichia burtonii NRRL Y-1933</name>
    <dbReference type="NCBI Taxonomy" id="984485"/>
    <lineage>
        <taxon>Eukaryota</taxon>
        <taxon>Fungi</taxon>
        <taxon>Dikarya</taxon>
        <taxon>Ascomycota</taxon>
        <taxon>Saccharomycotina</taxon>
        <taxon>Pichiomycetes</taxon>
        <taxon>Debaryomycetaceae</taxon>
        <taxon>Hyphopichia</taxon>
    </lineage>
</organism>
<evidence type="ECO:0000256" key="8">
    <source>
        <dbReference type="SAM" id="Phobius"/>
    </source>
</evidence>
<feature type="signal peptide" evidence="9">
    <location>
        <begin position="1"/>
        <end position="16"/>
    </location>
</feature>
<evidence type="ECO:0000256" key="5">
    <source>
        <dbReference type="ARBA" id="ARBA00022989"/>
    </source>
</evidence>
<proteinExistence type="inferred from homology"/>
<dbReference type="InterPro" id="IPR053938">
    <property type="entry name" value="PTM1-like_N"/>
</dbReference>
<feature type="transmembrane region" description="Helical" evidence="8">
    <location>
        <begin position="221"/>
        <end position="242"/>
    </location>
</feature>